<dbReference type="EMBL" id="CM026422">
    <property type="protein sequence ID" value="KAG0588046.1"/>
    <property type="molecule type" value="Genomic_DNA"/>
</dbReference>
<dbReference type="SUPFAM" id="SSF69340">
    <property type="entry name" value="C-terminal domain of adenylylcyclase associated protein"/>
    <property type="match status" value="1"/>
</dbReference>
<comment type="similarity">
    <text evidence="3">Belongs to the TBCC family.</text>
</comment>
<dbReference type="PROSITE" id="PS51329">
    <property type="entry name" value="C_CAP_COFACTOR_C"/>
    <property type="match status" value="1"/>
</dbReference>
<dbReference type="SMART" id="SM00673">
    <property type="entry name" value="CARP"/>
    <property type="match status" value="2"/>
</dbReference>
<proteinExistence type="inferred from homology"/>
<evidence type="ECO:0000313" key="9">
    <source>
        <dbReference type="Proteomes" id="UP000822688"/>
    </source>
</evidence>
<dbReference type="PANTHER" id="PTHR16052:SF0">
    <property type="entry name" value="TBCC DOMAIN-CONTAINING PROTEIN 1"/>
    <property type="match status" value="1"/>
</dbReference>
<organism evidence="8 9">
    <name type="scientific">Ceratodon purpureus</name>
    <name type="common">Fire moss</name>
    <name type="synonym">Dicranum purpureum</name>
    <dbReference type="NCBI Taxonomy" id="3225"/>
    <lineage>
        <taxon>Eukaryota</taxon>
        <taxon>Viridiplantae</taxon>
        <taxon>Streptophyta</taxon>
        <taxon>Embryophyta</taxon>
        <taxon>Bryophyta</taxon>
        <taxon>Bryophytina</taxon>
        <taxon>Bryopsida</taxon>
        <taxon>Dicranidae</taxon>
        <taxon>Pseudoditrichales</taxon>
        <taxon>Ditrichaceae</taxon>
        <taxon>Ceratodon</taxon>
    </lineage>
</organism>
<dbReference type="InterPro" id="IPR039589">
    <property type="entry name" value="TBCC1"/>
</dbReference>
<dbReference type="AlphaFoldDB" id="A0A8T0IZ84"/>
<keyword evidence="6" id="KW-0206">Cytoskeleton</keyword>
<protein>
    <recommendedName>
        <fullName evidence="4">TBCC domain-containing protein 1</fullName>
    </recommendedName>
</protein>
<dbReference type="InterPro" id="IPR006599">
    <property type="entry name" value="CARP_motif"/>
</dbReference>
<dbReference type="Gene3D" id="2.160.20.70">
    <property type="match status" value="1"/>
</dbReference>
<dbReference type="InterPro" id="IPR016098">
    <property type="entry name" value="CAP/MinC_C"/>
</dbReference>
<name>A0A8T0IZ84_CERPU</name>
<evidence type="ECO:0000313" key="8">
    <source>
        <dbReference type="EMBL" id="KAG0588046.1"/>
    </source>
</evidence>
<comment type="subcellular location">
    <subcellularLocation>
        <location evidence="1">Cytoplasm</location>
        <location evidence="1">Cytoskeleton</location>
        <location evidence="1">Microtubule organizing center</location>
        <location evidence="1">Centrosome</location>
    </subcellularLocation>
    <subcellularLocation>
        <location evidence="2">Cytoplasm</location>
        <location evidence="2">Cytoskeleton</location>
        <location evidence="2">Spindle pole</location>
    </subcellularLocation>
</comment>
<evidence type="ECO:0000256" key="2">
    <source>
        <dbReference type="ARBA" id="ARBA00004647"/>
    </source>
</evidence>
<evidence type="ECO:0000256" key="3">
    <source>
        <dbReference type="ARBA" id="ARBA00008848"/>
    </source>
</evidence>
<evidence type="ECO:0000256" key="4">
    <source>
        <dbReference type="ARBA" id="ARBA00017559"/>
    </source>
</evidence>
<feature type="domain" description="C-CAP/cofactor C-like" evidence="7">
    <location>
        <begin position="340"/>
        <end position="490"/>
    </location>
</feature>
<dbReference type="InterPro" id="IPR012945">
    <property type="entry name" value="Tubulin-bd_cofactor_C_dom"/>
</dbReference>
<dbReference type="Proteomes" id="UP000822688">
    <property type="component" value="Chromosome 2"/>
</dbReference>
<gene>
    <name evidence="8" type="ORF">KC19_2G211400</name>
</gene>
<keyword evidence="5" id="KW-0963">Cytoplasm</keyword>
<dbReference type="InterPro" id="IPR017901">
    <property type="entry name" value="C-CAP_CF_C-like"/>
</dbReference>
<evidence type="ECO:0000256" key="1">
    <source>
        <dbReference type="ARBA" id="ARBA00004300"/>
    </source>
</evidence>
<dbReference type="InterPro" id="IPR036223">
    <property type="entry name" value="CAP_C_sf"/>
</dbReference>
<keyword evidence="9" id="KW-1185">Reference proteome</keyword>
<accession>A0A8T0IZ84</accession>
<evidence type="ECO:0000256" key="6">
    <source>
        <dbReference type="ARBA" id="ARBA00023212"/>
    </source>
</evidence>
<evidence type="ECO:0000259" key="7">
    <source>
        <dbReference type="PROSITE" id="PS51329"/>
    </source>
</evidence>
<comment type="caution">
    <text evidence="8">The sequence shown here is derived from an EMBL/GenBank/DDBJ whole genome shotgun (WGS) entry which is preliminary data.</text>
</comment>
<reference evidence="8" key="1">
    <citation type="submission" date="2020-06" db="EMBL/GenBank/DDBJ databases">
        <title>WGS assembly of Ceratodon purpureus strain R40.</title>
        <authorList>
            <person name="Carey S.B."/>
            <person name="Jenkins J."/>
            <person name="Shu S."/>
            <person name="Lovell J.T."/>
            <person name="Sreedasyam A."/>
            <person name="Maumus F."/>
            <person name="Tiley G.P."/>
            <person name="Fernandez-Pozo N."/>
            <person name="Barry K."/>
            <person name="Chen C."/>
            <person name="Wang M."/>
            <person name="Lipzen A."/>
            <person name="Daum C."/>
            <person name="Saski C.A."/>
            <person name="Payton A.C."/>
            <person name="Mcbreen J.C."/>
            <person name="Conrad R.E."/>
            <person name="Kollar L.M."/>
            <person name="Olsson S."/>
            <person name="Huttunen S."/>
            <person name="Landis J.B."/>
            <person name="Wickett N.J."/>
            <person name="Johnson M.G."/>
            <person name="Rensing S.A."/>
            <person name="Grimwood J."/>
            <person name="Schmutz J."/>
            <person name="Mcdaniel S.F."/>
        </authorList>
    </citation>
    <scope>NUCLEOTIDE SEQUENCE</scope>
    <source>
        <strain evidence="8">R40</strain>
    </source>
</reference>
<dbReference type="Pfam" id="PF07986">
    <property type="entry name" value="TBCC"/>
    <property type="match status" value="1"/>
</dbReference>
<sequence>MSAGPAVSKTTEAAREPPWLHVRREAFEYGLLPLPSLVHSDVLSGLRNLRVKLLQQALPVSAWSLSKSNASYTGSGLGGKKRVATAGIAAALEISESHAHLVLDTLASVLDEAGGAVDCLATVPATEIDSVGADVDDLLILLYIQTYRRVPSRPHRDAADVADAWPSTSAIDGFLPALSPMQARSTSRRSMPGQAEEEVNQLTYVQKHLPNLLSLLAGTTEEEENSGKVITAEQFEHLGILLEAKNNGLESLPFSQAAPFFANSDPDMPAAPVPVSQVLEWVLQHICAASDSLRETPSGKEDKVVKDINLLENGPVENLPSEAADVTMADATSSPVDVTPSSAQTILGPNGVLHLSKDWRPEGMTFVDGVMRASVLKREDDIKGDSVKVSHCHDSVVYILAPLKYVSVLGCSDSIIVLGAVGKALRVEHCERVQVIVPTARITIASCRECVFYLGVNQRPLFTGDNHNLQVAPYNTFYPKLETHLARVGVDATVNRWDRILTLGTVDPHDAFVHPAGSADVQAEGATQLQPEKFVTFAVPRWDEADSEQQLLTRANPFLLPRPYLLAQQHRCKAAESLRQSLRTTMLEDEKKRELISAIRGHFRDWLYGIFHNRLIGSCFCHILIPRAIELGC</sequence>
<dbReference type="PANTHER" id="PTHR16052">
    <property type="entry name" value="TBCC DOMAIN-CONTAINING PROTEIN 1"/>
    <property type="match status" value="1"/>
</dbReference>
<dbReference type="GO" id="GO:0000922">
    <property type="term" value="C:spindle pole"/>
    <property type="evidence" value="ECO:0007669"/>
    <property type="project" value="UniProtKB-SubCell"/>
</dbReference>
<evidence type="ECO:0000256" key="5">
    <source>
        <dbReference type="ARBA" id="ARBA00022490"/>
    </source>
</evidence>